<accession>A0A3B1BG22</accession>
<dbReference type="EMBL" id="UOFZ01000114">
    <property type="protein sequence ID" value="VAX13411.1"/>
    <property type="molecule type" value="Genomic_DNA"/>
</dbReference>
<dbReference type="AlphaFoldDB" id="A0A3B1BG22"/>
<proteinExistence type="predicted"/>
<name>A0A3B1BG22_9ZZZZ</name>
<reference evidence="1" key="1">
    <citation type="submission" date="2018-06" db="EMBL/GenBank/DDBJ databases">
        <authorList>
            <person name="Zhirakovskaya E."/>
        </authorList>
    </citation>
    <scope>NUCLEOTIDE SEQUENCE</scope>
</reference>
<evidence type="ECO:0000313" key="1">
    <source>
        <dbReference type="EMBL" id="VAX13411.1"/>
    </source>
</evidence>
<feature type="non-terminal residue" evidence="1">
    <location>
        <position position="32"/>
    </location>
</feature>
<protein>
    <submittedName>
        <fullName evidence="1">Uncharacterized protein</fullName>
    </submittedName>
</protein>
<sequence length="32" mass="3803">MLHSLRVRQWLAVIGCLFLSMWVHAQDYSREG</sequence>
<organism evidence="1">
    <name type="scientific">hydrothermal vent metagenome</name>
    <dbReference type="NCBI Taxonomy" id="652676"/>
    <lineage>
        <taxon>unclassified sequences</taxon>
        <taxon>metagenomes</taxon>
        <taxon>ecological metagenomes</taxon>
    </lineage>
</organism>
<gene>
    <name evidence="1" type="ORF">MNBD_GAMMA24-1958</name>
</gene>